<accession>A0A7R9BLG4</accession>
<dbReference type="GO" id="GO:0032039">
    <property type="term" value="C:integrator complex"/>
    <property type="evidence" value="ECO:0007669"/>
    <property type="project" value="TreeGrafter"/>
</dbReference>
<evidence type="ECO:0000259" key="2">
    <source>
        <dbReference type="PROSITE" id="PS50234"/>
    </source>
</evidence>
<evidence type="ECO:0000313" key="3">
    <source>
        <dbReference type="EMBL" id="CAD7277247.1"/>
    </source>
</evidence>
<dbReference type="InterPro" id="IPR057413">
    <property type="entry name" value="Beta-barrel_INTS6"/>
</dbReference>
<dbReference type="InterPro" id="IPR051113">
    <property type="entry name" value="Integrator_subunit6"/>
</dbReference>
<dbReference type="CDD" id="cd00198">
    <property type="entry name" value="vWFA"/>
    <property type="match status" value="1"/>
</dbReference>
<dbReference type="OrthoDB" id="9449012at2759"/>
<proteinExistence type="predicted"/>
<keyword evidence="4" id="KW-1185">Reference proteome</keyword>
<feature type="region of interest" description="Disordered" evidence="1">
    <location>
        <begin position="694"/>
        <end position="742"/>
    </location>
</feature>
<evidence type="ECO:0000256" key="1">
    <source>
        <dbReference type="SAM" id="MobiDB-lite"/>
    </source>
</evidence>
<dbReference type="Pfam" id="PF13519">
    <property type="entry name" value="VWA_2"/>
    <property type="match status" value="1"/>
</dbReference>
<dbReference type="AlphaFoldDB" id="A0A7R9BLG4"/>
<feature type="domain" description="VWFA" evidence="2">
    <location>
        <begin position="3"/>
        <end position="135"/>
    </location>
</feature>
<gene>
    <name evidence="3" type="ORF">NMOB1V02_LOCUS4982</name>
</gene>
<feature type="region of interest" description="Disordered" evidence="1">
    <location>
        <begin position="984"/>
        <end position="1003"/>
    </location>
</feature>
<dbReference type="EMBL" id="CAJPEX010000843">
    <property type="protein sequence ID" value="CAG0917399.1"/>
    <property type="molecule type" value="Genomic_DNA"/>
</dbReference>
<dbReference type="PROSITE" id="PS50234">
    <property type="entry name" value="VWFA"/>
    <property type="match status" value="1"/>
</dbReference>
<dbReference type="FunFam" id="3.40.50.410:FF:000010">
    <property type="entry name" value="Integrator complex subunit 6 like"/>
    <property type="match status" value="1"/>
</dbReference>
<dbReference type="EMBL" id="OA882880">
    <property type="protein sequence ID" value="CAD7277247.1"/>
    <property type="molecule type" value="Genomic_DNA"/>
</dbReference>
<reference evidence="3" key="1">
    <citation type="submission" date="2020-11" db="EMBL/GenBank/DDBJ databases">
        <authorList>
            <person name="Tran Van P."/>
        </authorList>
    </citation>
    <scope>NUCLEOTIDE SEQUENCE</scope>
</reference>
<dbReference type="InterPro" id="IPR036465">
    <property type="entry name" value="vWFA_dom_sf"/>
</dbReference>
<organism evidence="3">
    <name type="scientific">Notodromas monacha</name>
    <dbReference type="NCBI Taxonomy" id="399045"/>
    <lineage>
        <taxon>Eukaryota</taxon>
        <taxon>Metazoa</taxon>
        <taxon>Ecdysozoa</taxon>
        <taxon>Arthropoda</taxon>
        <taxon>Crustacea</taxon>
        <taxon>Oligostraca</taxon>
        <taxon>Ostracoda</taxon>
        <taxon>Podocopa</taxon>
        <taxon>Podocopida</taxon>
        <taxon>Cypridocopina</taxon>
        <taxon>Cypridoidea</taxon>
        <taxon>Cyprididae</taxon>
        <taxon>Notodromas</taxon>
    </lineage>
</organism>
<dbReference type="Pfam" id="PF25462">
    <property type="entry name" value="Beta-barrel_INTS6"/>
    <property type="match status" value="1"/>
</dbReference>
<dbReference type="InterPro" id="IPR002035">
    <property type="entry name" value="VWF_A"/>
</dbReference>
<name>A0A7R9BLG4_9CRUS</name>
<sequence length="1003" mass="112291">MTIIAFLVDTSASMNQRTIAGGRPTLLDMAKIAIESFIKMRSKKLPEASGDRYMLLTFEEPPSHIKVGWKEGMNVLMHELKNLHAIGMTTLGAALKNTFDLINLNRMQSGVDTFGQGRNPTYMEPAVVVVLTDGERLTDVNGVKEELSFPSQPQIPGADLCRDIYRWDQRVFALVLRLSGAPCGDSKEATLVPSDRSPVDGLCEQTGGRSYCITSHRMMMQCVESVVGKIQLGVVFHFERSGPDISLTDGITKSADALSLPYDPLNPEHVLPDNLRITVPGSIGNDSSRPLVPNPLAPAIQTFPKDWNSCRKMIYVNKDPKKGTVTAWWPVPENFWPDMNAQSLPPRTAQPHVKFSCAPTDFVNSDPVPFDRYELEASPLTLYILSRKMPHAVWQVFVSNSYKSNSETSHPFGYLKANQNLDRVNLFVLPYNYPVIVPLIQEAARMTRNGSKPQKEWRVNFDNYLRNTPTYYILPLKRALNSMKMPNLIPEHVEINGLSYAVCSHLKKVKAAAKTELDRINDLVAKQQAASQMNGMKSHGPTQNDSIRVAYRAFANREFVAHPALRDKFNVLHRDIMEFKNVMIPARQRKDVTLQKFRNAFDIPRRDLLAQVARMRTNFMQSFFQRSKLHEDDQLHSLSVSQMGNFQDALCRNPPLREVVESTLQRQHMFGNPFKVNKKMMMIDEADSDDQYPVSFPGAPALSSGNSSRQSLRRSASAANLDPLGLARPGSVKRKRGPIPRDFVYRPTTPRPFFSLFSAPASPAPVVIEEIATEPAGAASPLPNGDDFSVVYEFPLSPAPAVELVERLPAPQDPVIIAPLPPFVPNGIPVVSPAVIPEQSAVVEPVVPLLNGHVGPTAEEEVSVSISKEQPKVIRKKRGDFRVVMGPVDTLDFAFPIKEDSAWEVRRHNLCVRREIWRTVRNHSPDGDRQVILSLFDLRGSMETRIAFVDCVSREAATFCKRNLVQQLDKFRQILVHFSEKIKSNPPPVEEEPTDSVNCANDL</sequence>
<dbReference type="Gene3D" id="3.40.50.410">
    <property type="entry name" value="von Willebrand factor, type A domain"/>
    <property type="match status" value="1"/>
</dbReference>
<dbReference type="PANTHER" id="PTHR12957:SF2">
    <property type="entry name" value="INTEGRATOR COMPLEX SUBUNIT 6"/>
    <property type="match status" value="1"/>
</dbReference>
<protein>
    <recommendedName>
        <fullName evidence="2">VWFA domain-containing protein</fullName>
    </recommendedName>
</protein>
<evidence type="ECO:0000313" key="4">
    <source>
        <dbReference type="Proteomes" id="UP000678499"/>
    </source>
</evidence>
<dbReference type="GO" id="GO:0034472">
    <property type="term" value="P:snRNA 3'-end processing"/>
    <property type="evidence" value="ECO:0007669"/>
    <property type="project" value="TreeGrafter"/>
</dbReference>
<dbReference type="Proteomes" id="UP000678499">
    <property type="component" value="Unassembled WGS sequence"/>
</dbReference>
<dbReference type="PANTHER" id="PTHR12957">
    <property type="entry name" value="DEAD/H BOX POLYPEPTIDE 26/DICE1-RELATED"/>
    <property type="match status" value="1"/>
</dbReference>
<feature type="compositionally biased region" description="Low complexity" evidence="1">
    <location>
        <begin position="707"/>
        <end position="719"/>
    </location>
</feature>
<dbReference type="SUPFAM" id="SSF53300">
    <property type="entry name" value="vWA-like"/>
    <property type="match status" value="1"/>
</dbReference>